<sequence length="83" mass="8902">MSIPEGNPQSVTIEVEQTDRGWMVVHVVDGERKPIEPPYADRETAEANAAIHTAASDRWTGAAEVVSAGDRPTDIGKDDLGDT</sequence>
<accession>A0A0J6VED3</accession>
<evidence type="ECO:0008006" key="4">
    <source>
        <dbReference type="Google" id="ProtNLM"/>
    </source>
</evidence>
<evidence type="ECO:0000256" key="1">
    <source>
        <dbReference type="SAM" id="MobiDB-lite"/>
    </source>
</evidence>
<dbReference type="AlphaFoldDB" id="A0A0J6VED3"/>
<dbReference type="RefSeq" id="WP_048473161.1">
    <property type="nucleotide sequence ID" value="NZ_JYNL01000068.1"/>
</dbReference>
<dbReference type="STRING" id="37916.MCHLDSM_06048"/>
<feature type="region of interest" description="Disordered" evidence="1">
    <location>
        <begin position="62"/>
        <end position="83"/>
    </location>
</feature>
<evidence type="ECO:0000313" key="3">
    <source>
        <dbReference type="Proteomes" id="UP000036513"/>
    </source>
</evidence>
<proteinExistence type="predicted"/>
<organism evidence="2 3">
    <name type="scientific">Mycolicibacterium chlorophenolicum</name>
    <dbReference type="NCBI Taxonomy" id="37916"/>
    <lineage>
        <taxon>Bacteria</taxon>
        <taxon>Bacillati</taxon>
        <taxon>Actinomycetota</taxon>
        <taxon>Actinomycetes</taxon>
        <taxon>Mycobacteriales</taxon>
        <taxon>Mycobacteriaceae</taxon>
        <taxon>Mycolicibacterium</taxon>
    </lineage>
</organism>
<feature type="compositionally biased region" description="Basic and acidic residues" evidence="1">
    <location>
        <begin position="71"/>
        <end position="83"/>
    </location>
</feature>
<dbReference type="EMBL" id="JYNL01000068">
    <property type="protein sequence ID" value="KMO68519.1"/>
    <property type="molecule type" value="Genomic_DNA"/>
</dbReference>
<reference evidence="2 3" key="1">
    <citation type="journal article" date="2015" name="Genome Biol. Evol.">
        <title>Characterization of Three Mycobacterium spp. with Potential Use in Bioremediation by Genome Sequencing and Comparative Genomics.</title>
        <authorList>
            <person name="Das S."/>
            <person name="Pettersson B.M."/>
            <person name="Behra P.R."/>
            <person name="Ramesh M."/>
            <person name="Dasgupta S."/>
            <person name="Bhattacharya A."/>
            <person name="Kirsebom L.A."/>
        </authorList>
    </citation>
    <scope>NUCLEOTIDE SEQUENCE [LARGE SCALE GENOMIC DNA]</scope>
    <source>
        <strain evidence="2 3">DSM 43826</strain>
    </source>
</reference>
<dbReference type="PATRIC" id="fig|37916.4.peg.6069"/>
<evidence type="ECO:0000313" key="2">
    <source>
        <dbReference type="EMBL" id="KMO68519.1"/>
    </source>
</evidence>
<protein>
    <recommendedName>
        <fullName evidence="4">DUF2188 domain-containing protein</fullName>
    </recommendedName>
</protein>
<comment type="caution">
    <text evidence="2">The sequence shown here is derived from an EMBL/GenBank/DDBJ whole genome shotgun (WGS) entry which is preliminary data.</text>
</comment>
<name>A0A0J6VED3_9MYCO</name>
<gene>
    <name evidence="2" type="ORF">MCHLDSM_06048</name>
</gene>
<keyword evidence="3" id="KW-1185">Reference proteome</keyword>
<dbReference type="Proteomes" id="UP000036513">
    <property type="component" value="Unassembled WGS sequence"/>
</dbReference>